<organism evidence="3 4">
    <name type="scientific">Rhodococcus chondri</name>
    <dbReference type="NCBI Taxonomy" id="3065941"/>
    <lineage>
        <taxon>Bacteria</taxon>
        <taxon>Bacillati</taxon>
        <taxon>Actinomycetota</taxon>
        <taxon>Actinomycetes</taxon>
        <taxon>Mycobacteriales</taxon>
        <taxon>Nocardiaceae</taxon>
        <taxon>Rhodococcus</taxon>
    </lineage>
</organism>
<dbReference type="RefSeq" id="WP_330151683.1">
    <property type="nucleotide sequence ID" value="NZ_JAUZMZ010000037.1"/>
</dbReference>
<gene>
    <name evidence="3" type="ORF">Q8814_09095</name>
</gene>
<keyword evidence="4" id="KW-1185">Reference proteome</keyword>
<evidence type="ECO:0000256" key="2">
    <source>
        <dbReference type="SAM" id="Coils"/>
    </source>
</evidence>
<name>A0ABU7JQU1_9NOCA</name>
<keyword evidence="2" id="KW-0175">Coiled coil</keyword>
<dbReference type="EMBL" id="JAUZMZ010000037">
    <property type="protein sequence ID" value="MEE2032259.1"/>
    <property type="molecule type" value="Genomic_DNA"/>
</dbReference>
<dbReference type="Proteomes" id="UP001331936">
    <property type="component" value="Unassembled WGS sequence"/>
</dbReference>
<evidence type="ECO:0000256" key="1">
    <source>
        <dbReference type="ARBA" id="ARBA00009108"/>
    </source>
</evidence>
<reference evidence="3 4" key="1">
    <citation type="submission" date="2023-08" db="EMBL/GenBank/DDBJ databases">
        <authorList>
            <person name="Girao M."/>
            <person name="Carvalho M.F."/>
        </authorList>
    </citation>
    <scope>NUCLEOTIDE SEQUENCE [LARGE SCALE GENOMIC DNA]</scope>
    <source>
        <strain evidence="3 4">CC-R104</strain>
    </source>
</reference>
<comment type="similarity">
    <text evidence="1">Belongs to the UPF0749 family.</text>
</comment>
<sequence length="241" mass="25073">MSKGRLPGLAWGSATLAVCLVAGLLLGTTRGVSDGDELRVGDSPRLSDLVRAAQAQADDLAATRDDLSERVAQLQARAATTDSDVAAVLDDLSALEDPAGLTGRRGPGVTVTLTDAPRNADGRYPSDARPDDLVVHQQDVQSVLNALWTGGAEAMAMQDQRIVATSAPRCIGNTLLLHGRTYSPPYVVTALGDPGRLEAALAAEPGITVYKQYATRFGLGYTQQTGDDLSVPAYTGGASAR</sequence>
<dbReference type="Pfam" id="PF05949">
    <property type="entry name" value="DUF881"/>
    <property type="match status" value="1"/>
</dbReference>
<dbReference type="PANTHER" id="PTHR37313">
    <property type="entry name" value="UPF0749 PROTEIN RV1825"/>
    <property type="match status" value="1"/>
</dbReference>
<comment type="caution">
    <text evidence="3">The sequence shown here is derived from an EMBL/GenBank/DDBJ whole genome shotgun (WGS) entry which is preliminary data.</text>
</comment>
<protein>
    <submittedName>
        <fullName evidence="3">DUF881 domain-containing protein</fullName>
    </submittedName>
</protein>
<dbReference type="InterPro" id="IPR010273">
    <property type="entry name" value="DUF881"/>
</dbReference>
<dbReference type="PANTHER" id="PTHR37313:SF4">
    <property type="entry name" value="CONSERVED MEMBRANE PROTEIN-RELATED"/>
    <property type="match status" value="1"/>
</dbReference>
<feature type="coiled-coil region" evidence="2">
    <location>
        <begin position="50"/>
        <end position="84"/>
    </location>
</feature>
<dbReference type="Gene3D" id="3.30.70.1880">
    <property type="entry name" value="Protein of unknown function DUF881"/>
    <property type="match status" value="1"/>
</dbReference>
<accession>A0ABU7JQU1</accession>
<evidence type="ECO:0000313" key="4">
    <source>
        <dbReference type="Proteomes" id="UP001331936"/>
    </source>
</evidence>
<proteinExistence type="inferred from homology"/>
<evidence type="ECO:0000313" key="3">
    <source>
        <dbReference type="EMBL" id="MEE2032259.1"/>
    </source>
</evidence>